<dbReference type="InterPro" id="IPR036390">
    <property type="entry name" value="WH_DNA-bd_sf"/>
</dbReference>
<dbReference type="PANTHER" id="PTHR38600:SF2">
    <property type="entry name" value="SLL0088 PROTEIN"/>
    <property type="match status" value="1"/>
</dbReference>
<dbReference type="Pfam" id="PF12840">
    <property type="entry name" value="HTH_20"/>
    <property type="match status" value="1"/>
</dbReference>
<dbReference type="InterPro" id="IPR036388">
    <property type="entry name" value="WH-like_DNA-bd_sf"/>
</dbReference>
<dbReference type="CDD" id="cd00090">
    <property type="entry name" value="HTH_ARSR"/>
    <property type="match status" value="1"/>
</dbReference>
<reference evidence="2" key="1">
    <citation type="journal article" date="2014" name="Int. J. Syst. Evol. Microbiol.">
        <title>Complete genome sequence of Corynebacterium casei LMG S-19264T (=DSM 44701T), isolated from a smear-ripened cheese.</title>
        <authorList>
            <consortium name="US DOE Joint Genome Institute (JGI-PGF)"/>
            <person name="Walter F."/>
            <person name="Albersmeier A."/>
            <person name="Kalinowski J."/>
            <person name="Ruckert C."/>
        </authorList>
    </citation>
    <scope>NUCLEOTIDE SEQUENCE</scope>
    <source>
        <strain evidence="2">KCTC 42650</strain>
    </source>
</reference>
<protein>
    <submittedName>
        <fullName evidence="2">Transcriptional regulator</fullName>
    </submittedName>
</protein>
<dbReference type="InterPro" id="IPR001845">
    <property type="entry name" value="HTH_ArsR_DNA-bd_dom"/>
</dbReference>
<proteinExistence type="predicted"/>
<dbReference type="RefSeq" id="WP_189681678.1">
    <property type="nucleotide sequence ID" value="NZ_BNCJ01000014.1"/>
</dbReference>
<comment type="caution">
    <text evidence="2">The sequence shown here is derived from an EMBL/GenBank/DDBJ whole genome shotgun (WGS) entry which is preliminary data.</text>
</comment>
<keyword evidence="3" id="KW-1185">Reference proteome</keyword>
<organism evidence="2 3">
    <name type="scientific">Seohaeicola zhoushanensis</name>
    <dbReference type="NCBI Taxonomy" id="1569283"/>
    <lineage>
        <taxon>Bacteria</taxon>
        <taxon>Pseudomonadati</taxon>
        <taxon>Pseudomonadota</taxon>
        <taxon>Alphaproteobacteria</taxon>
        <taxon>Rhodobacterales</taxon>
        <taxon>Roseobacteraceae</taxon>
        <taxon>Seohaeicola</taxon>
    </lineage>
</organism>
<name>A0A8J3GZG1_9RHOB</name>
<dbReference type="Gene3D" id="1.10.10.10">
    <property type="entry name" value="Winged helix-like DNA-binding domain superfamily/Winged helix DNA-binding domain"/>
    <property type="match status" value="1"/>
</dbReference>
<dbReference type="GO" id="GO:0003700">
    <property type="term" value="F:DNA-binding transcription factor activity"/>
    <property type="evidence" value="ECO:0007669"/>
    <property type="project" value="InterPro"/>
</dbReference>
<evidence type="ECO:0000313" key="2">
    <source>
        <dbReference type="EMBL" id="GHF62968.1"/>
    </source>
</evidence>
<dbReference type="NCBIfam" id="NF033788">
    <property type="entry name" value="HTH_metalloreg"/>
    <property type="match status" value="1"/>
</dbReference>
<dbReference type="PRINTS" id="PR00778">
    <property type="entry name" value="HTHARSR"/>
</dbReference>
<sequence length="112" mass="12382">MENNIPPLDSLFHALADPTRRAVVQRLGAGPAAVSELAEPFGMGLPSFMKHLGVLEDAGLIQSAKTGRVRTCTLNPDRLAAAERWFEEQRQLWDVRYRQLDALLGAMQGKPE</sequence>
<dbReference type="PROSITE" id="PS50987">
    <property type="entry name" value="HTH_ARSR_2"/>
    <property type="match status" value="1"/>
</dbReference>
<evidence type="ECO:0000313" key="3">
    <source>
        <dbReference type="Proteomes" id="UP000626220"/>
    </source>
</evidence>
<dbReference type="AlphaFoldDB" id="A0A8J3GZG1"/>
<evidence type="ECO:0000259" key="1">
    <source>
        <dbReference type="PROSITE" id="PS50987"/>
    </source>
</evidence>
<feature type="domain" description="HTH arsR-type" evidence="1">
    <location>
        <begin position="1"/>
        <end position="94"/>
    </location>
</feature>
<dbReference type="PANTHER" id="PTHR38600">
    <property type="entry name" value="TRANSCRIPTIONAL REGULATORY PROTEIN"/>
    <property type="match status" value="1"/>
</dbReference>
<dbReference type="InterPro" id="IPR011991">
    <property type="entry name" value="ArsR-like_HTH"/>
</dbReference>
<dbReference type="EMBL" id="BNCJ01000014">
    <property type="protein sequence ID" value="GHF62968.1"/>
    <property type="molecule type" value="Genomic_DNA"/>
</dbReference>
<gene>
    <name evidence="2" type="ORF">GCM10017056_37770</name>
</gene>
<reference evidence="2" key="2">
    <citation type="submission" date="2020-09" db="EMBL/GenBank/DDBJ databases">
        <authorList>
            <person name="Sun Q."/>
            <person name="Kim S."/>
        </authorList>
    </citation>
    <scope>NUCLEOTIDE SEQUENCE</scope>
    <source>
        <strain evidence="2">KCTC 42650</strain>
    </source>
</reference>
<dbReference type="Proteomes" id="UP000626220">
    <property type="component" value="Unassembled WGS sequence"/>
</dbReference>
<dbReference type="SUPFAM" id="SSF46785">
    <property type="entry name" value="Winged helix' DNA-binding domain"/>
    <property type="match status" value="1"/>
</dbReference>
<dbReference type="SMART" id="SM00418">
    <property type="entry name" value="HTH_ARSR"/>
    <property type="match status" value="1"/>
</dbReference>
<accession>A0A8J3GZG1</accession>